<keyword evidence="2" id="KW-1185">Reference proteome</keyword>
<accession>A0A182VQQ5</accession>
<organism evidence="1 2">
    <name type="scientific">Anopheles minimus</name>
    <dbReference type="NCBI Taxonomy" id="112268"/>
    <lineage>
        <taxon>Eukaryota</taxon>
        <taxon>Metazoa</taxon>
        <taxon>Ecdysozoa</taxon>
        <taxon>Arthropoda</taxon>
        <taxon>Hexapoda</taxon>
        <taxon>Insecta</taxon>
        <taxon>Pterygota</taxon>
        <taxon>Neoptera</taxon>
        <taxon>Endopterygota</taxon>
        <taxon>Diptera</taxon>
        <taxon>Nematocera</taxon>
        <taxon>Culicoidea</taxon>
        <taxon>Culicidae</taxon>
        <taxon>Anophelinae</taxon>
        <taxon>Anopheles</taxon>
    </lineage>
</organism>
<protein>
    <submittedName>
        <fullName evidence="1">Uncharacterized protein</fullName>
    </submittedName>
</protein>
<evidence type="ECO:0000313" key="1">
    <source>
        <dbReference type="EnsemblMetazoa" id="AMIN000386-PA"/>
    </source>
</evidence>
<proteinExistence type="predicted"/>
<sequence length="77" mass="8517">MRRDETYRRITREKVVVRGNTTIRTLDSTVSFLPIVESVTSEEHHVRSTFATAAAPILGSDELNGSAKSSPRVSAKE</sequence>
<reference evidence="1" key="2">
    <citation type="submission" date="2020-05" db="UniProtKB">
        <authorList>
            <consortium name="EnsemblMetazoa"/>
        </authorList>
    </citation>
    <scope>IDENTIFICATION</scope>
    <source>
        <strain evidence="1">MINIMUS1</strain>
    </source>
</reference>
<dbReference type="Proteomes" id="UP000075920">
    <property type="component" value="Unassembled WGS sequence"/>
</dbReference>
<dbReference type="EnsemblMetazoa" id="AMIN000386-RA">
    <property type="protein sequence ID" value="AMIN000386-PA"/>
    <property type="gene ID" value="AMIN000386"/>
</dbReference>
<reference evidence="2" key="1">
    <citation type="submission" date="2013-03" db="EMBL/GenBank/DDBJ databases">
        <title>The Genome Sequence of Anopheles minimus MINIMUS1.</title>
        <authorList>
            <consortium name="The Broad Institute Genomics Platform"/>
            <person name="Neafsey D.E."/>
            <person name="Walton C."/>
            <person name="Walker B."/>
            <person name="Young S.K."/>
            <person name="Zeng Q."/>
            <person name="Gargeya S."/>
            <person name="Fitzgerald M."/>
            <person name="Haas B."/>
            <person name="Abouelleil A."/>
            <person name="Allen A.W."/>
            <person name="Alvarado L."/>
            <person name="Arachchi H.M."/>
            <person name="Berlin A.M."/>
            <person name="Chapman S.B."/>
            <person name="Gainer-Dewar J."/>
            <person name="Goldberg J."/>
            <person name="Griggs A."/>
            <person name="Gujja S."/>
            <person name="Hansen M."/>
            <person name="Howarth C."/>
            <person name="Imamovic A."/>
            <person name="Ireland A."/>
            <person name="Larimer J."/>
            <person name="McCowan C."/>
            <person name="Murphy C."/>
            <person name="Pearson M."/>
            <person name="Poon T.W."/>
            <person name="Priest M."/>
            <person name="Roberts A."/>
            <person name="Saif S."/>
            <person name="Shea T."/>
            <person name="Sisk P."/>
            <person name="Sykes S."/>
            <person name="Wortman J."/>
            <person name="Nusbaum C."/>
            <person name="Birren B."/>
        </authorList>
    </citation>
    <scope>NUCLEOTIDE SEQUENCE [LARGE SCALE GENOMIC DNA]</scope>
    <source>
        <strain evidence="2">MINIMUS1</strain>
    </source>
</reference>
<evidence type="ECO:0000313" key="2">
    <source>
        <dbReference type="Proteomes" id="UP000075920"/>
    </source>
</evidence>
<name>A0A182VQQ5_9DIPT</name>
<dbReference type="VEuPathDB" id="VectorBase:AMIN000386"/>
<dbReference type="AlphaFoldDB" id="A0A182VQQ5"/>